<comment type="caution">
    <text evidence="1">The sequence shown here is derived from an EMBL/GenBank/DDBJ whole genome shotgun (WGS) entry which is preliminary data.</text>
</comment>
<dbReference type="AlphaFoldDB" id="A0AAV1S318"/>
<protein>
    <submittedName>
        <fullName evidence="1">Uncharacterized protein</fullName>
    </submittedName>
</protein>
<organism evidence="1 2">
    <name type="scientific">Dovyalis caffra</name>
    <dbReference type="NCBI Taxonomy" id="77055"/>
    <lineage>
        <taxon>Eukaryota</taxon>
        <taxon>Viridiplantae</taxon>
        <taxon>Streptophyta</taxon>
        <taxon>Embryophyta</taxon>
        <taxon>Tracheophyta</taxon>
        <taxon>Spermatophyta</taxon>
        <taxon>Magnoliopsida</taxon>
        <taxon>eudicotyledons</taxon>
        <taxon>Gunneridae</taxon>
        <taxon>Pentapetalae</taxon>
        <taxon>rosids</taxon>
        <taxon>fabids</taxon>
        <taxon>Malpighiales</taxon>
        <taxon>Salicaceae</taxon>
        <taxon>Flacourtieae</taxon>
        <taxon>Dovyalis</taxon>
    </lineage>
</organism>
<gene>
    <name evidence="1" type="ORF">DCAF_LOCUS18174</name>
</gene>
<proteinExistence type="predicted"/>
<dbReference type="EMBL" id="CAWUPB010001168">
    <property type="protein sequence ID" value="CAK7345318.1"/>
    <property type="molecule type" value="Genomic_DNA"/>
</dbReference>
<reference evidence="1 2" key="1">
    <citation type="submission" date="2024-01" db="EMBL/GenBank/DDBJ databases">
        <authorList>
            <person name="Waweru B."/>
        </authorList>
    </citation>
    <scope>NUCLEOTIDE SEQUENCE [LARGE SCALE GENOMIC DNA]</scope>
</reference>
<sequence>MVWGEFNWDLPEEWEGSCDLLGLFLFLPRYCPLPREGLKPRAVNYAVGGTESMGRLIVPVFGVKSARKLPAGVGLARRDLRATAGEISPGGKLLRVKHTGVWADLCDRATEKSIAGAAPSLKPAAPTGKVTFNPNLPKRVLLEQLKVLEHYQAVASSLRGHLPRAAAENIIGTNPSIRGPTPSYRP</sequence>
<evidence type="ECO:0000313" key="2">
    <source>
        <dbReference type="Proteomes" id="UP001314170"/>
    </source>
</evidence>
<accession>A0AAV1S318</accession>
<name>A0AAV1S318_9ROSI</name>
<keyword evidence="2" id="KW-1185">Reference proteome</keyword>
<evidence type="ECO:0000313" key="1">
    <source>
        <dbReference type="EMBL" id="CAK7345318.1"/>
    </source>
</evidence>
<dbReference type="Proteomes" id="UP001314170">
    <property type="component" value="Unassembled WGS sequence"/>
</dbReference>